<proteinExistence type="predicted"/>
<accession>A0AAN9JP79</accession>
<dbReference type="Proteomes" id="UP001359559">
    <property type="component" value="Unassembled WGS sequence"/>
</dbReference>
<reference evidence="1 2" key="1">
    <citation type="submission" date="2024-01" db="EMBL/GenBank/DDBJ databases">
        <title>The genomes of 5 underutilized Papilionoideae crops provide insights into root nodulation and disease resistance.</title>
        <authorList>
            <person name="Yuan L."/>
        </authorList>
    </citation>
    <scope>NUCLEOTIDE SEQUENCE [LARGE SCALE GENOMIC DNA]</scope>
    <source>
        <strain evidence="1">LY-2023</strain>
        <tissue evidence="1">Leaf</tissue>
    </source>
</reference>
<dbReference type="EMBL" id="JAYKXN010000003">
    <property type="protein sequence ID" value="KAK7301417.1"/>
    <property type="molecule type" value="Genomic_DNA"/>
</dbReference>
<gene>
    <name evidence="1" type="ORF">RJT34_12281</name>
</gene>
<comment type="caution">
    <text evidence="1">The sequence shown here is derived from an EMBL/GenBank/DDBJ whole genome shotgun (WGS) entry which is preliminary data.</text>
</comment>
<evidence type="ECO:0000313" key="1">
    <source>
        <dbReference type="EMBL" id="KAK7301417.1"/>
    </source>
</evidence>
<name>A0AAN9JP79_CLITE</name>
<organism evidence="1 2">
    <name type="scientific">Clitoria ternatea</name>
    <name type="common">Butterfly pea</name>
    <dbReference type="NCBI Taxonomy" id="43366"/>
    <lineage>
        <taxon>Eukaryota</taxon>
        <taxon>Viridiplantae</taxon>
        <taxon>Streptophyta</taxon>
        <taxon>Embryophyta</taxon>
        <taxon>Tracheophyta</taxon>
        <taxon>Spermatophyta</taxon>
        <taxon>Magnoliopsida</taxon>
        <taxon>eudicotyledons</taxon>
        <taxon>Gunneridae</taxon>
        <taxon>Pentapetalae</taxon>
        <taxon>rosids</taxon>
        <taxon>fabids</taxon>
        <taxon>Fabales</taxon>
        <taxon>Fabaceae</taxon>
        <taxon>Papilionoideae</taxon>
        <taxon>50 kb inversion clade</taxon>
        <taxon>NPAAA clade</taxon>
        <taxon>indigoferoid/millettioid clade</taxon>
        <taxon>Phaseoleae</taxon>
        <taxon>Clitoria</taxon>
    </lineage>
</organism>
<evidence type="ECO:0000313" key="2">
    <source>
        <dbReference type="Proteomes" id="UP001359559"/>
    </source>
</evidence>
<protein>
    <submittedName>
        <fullName evidence="1">Uncharacterized protein</fullName>
    </submittedName>
</protein>
<dbReference type="AlphaFoldDB" id="A0AAN9JP79"/>
<keyword evidence="2" id="KW-1185">Reference proteome</keyword>
<sequence length="93" mass="10355">MKASLPRFDMRQVKNSVALGPIDYVLCATRIGGFGDSFQLLAVHDGLVLFTLGVRRLPPQDSKKALCLDQLLQSFRPHLRTITALKHTKIGPR</sequence>